<dbReference type="Gene3D" id="3.30.70.100">
    <property type="match status" value="1"/>
</dbReference>
<evidence type="ECO:0008006" key="4">
    <source>
        <dbReference type="Google" id="ProtNLM"/>
    </source>
</evidence>
<name>A0A2P7ZDF5_9PEZI</name>
<dbReference type="STRING" id="40998.A0A2P7ZDF5"/>
<dbReference type="AlphaFoldDB" id="A0A2P7ZDF5"/>
<protein>
    <recommendedName>
        <fullName evidence="4">EthD domain-containing protein</fullName>
    </recommendedName>
</protein>
<dbReference type="Proteomes" id="UP000243723">
    <property type="component" value="Unassembled WGS sequence"/>
</dbReference>
<dbReference type="GO" id="GO:0016491">
    <property type="term" value="F:oxidoreductase activity"/>
    <property type="evidence" value="ECO:0007669"/>
    <property type="project" value="InterPro"/>
</dbReference>
<dbReference type="EMBL" id="NHZQ01000236">
    <property type="protein sequence ID" value="PSK46238.1"/>
    <property type="molecule type" value="Genomic_DNA"/>
</dbReference>
<accession>A0A2P7ZDF5</accession>
<sequence length="105" mass="11320">MSDGKFSIQVLYPASAAPTFNMDYYINVHVKKATDAFKDAGILSCIVSQLDPSSGYCVSTMMIFESKEAVEKNMSGPVAEELRNDVPNFSSEEPISLAGGVVSML</sequence>
<dbReference type="SUPFAM" id="SSF54909">
    <property type="entry name" value="Dimeric alpha+beta barrel"/>
    <property type="match status" value="1"/>
</dbReference>
<dbReference type="NCBIfam" id="TIGR02118">
    <property type="entry name" value="EthD family reductase"/>
    <property type="match status" value="1"/>
</dbReference>
<dbReference type="PANTHER" id="PTHR40260:SF2">
    <property type="entry name" value="BLR8190 PROTEIN"/>
    <property type="match status" value="1"/>
</dbReference>
<reference evidence="2 3" key="1">
    <citation type="submission" date="2017-05" db="EMBL/GenBank/DDBJ databases">
        <title>Draft genome sequence of Elsinoe australis.</title>
        <authorList>
            <person name="Cheng Q."/>
        </authorList>
    </citation>
    <scope>NUCLEOTIDE SEQUENCE [LARGE SCALE GENOMIC DNA]</scope>
    <source>
        <strain evidence="2 3">NL1</strain>
    </source>
</reference>
<comment type="caution">
    <text evidence="2">The sequence shown here is derived from an EMBL/GenBank/DDBJ whole genome shotgun (WGS) entry which is preliminary data.</text>
</comment>
<evidence type="ECO:0000313" key="2">
    <source>
        <dbReference type="EMBL" id="PSK46238.1"/>
    </source>
</evidence>
<dbReference type="PANTHER" id="PTHR40260">
    <property type="entry name" value="BLR8190 PROTEIN"/>
    <property type="match status" value="1"/>
</dbReference>
<proteinExistence type="inferred from homology"/>
<evidence type="ECO:0000313" key="3">
    <source>
        <dbReference type="Proteomes" id="UP000243723"/>
    </source>
</evidence>
<evidence type="ECO:0000256" key="1">
    <source>
        <dbReference type="ARBA" id="ARBA00005986"/>
    </source>
</evidence>
<keyword evidence="3" id="KW-1185">Reference proteome</keyword>
<gene>
    <name evidence="2" type="ORF">B9Z65_5206</name>
</gene>
<organism evidence="2 3">
    <name type="scientific">Elsinoe australis</name>
    <dbReference type="NCBI Taxonomy" id="40998"/>
    <lineage>
        <taxon>Eukaryota</taxon>
        <taxon>Fungi</taxon>
        <taxon>Dikarya</taxon>
        <taxon>Ascomycota</taxon>
        <taxon>Pezizomycotina</taxon>
        <taxon>Dothideomycetes</taxon>
        <taxon>Dothideomycetidae</taxon>
        <taxon>Myriangiales</taxon>
        <taxon>Elsinoaceae</taxon>
        <taxon>Elsinoe</taxon>
    </lineage>
</organism>
<comment type="similarity">
    <text evidence="1">Belongs to the tpcK family.</text>
</comment>
<dbReference type="InterPro" id="IPR011008">
    <property type="entry name" value="Dimeric_a/b-barrel"/>
</dbReference>
<dbReference type="OrthoDB" id="4892971at2759"/>
<dbReference type="InterPro" id="IPR009799">
    <property type="entry name" value="EthD_dom"/>
</dbReference>